<dbReference type="GO" id="GO:0004674">
    <property type="term" value="F:protein serine/threonine kinase activity"/>
    <property type="evidence" value="ECO:0007669"/>
    <property type="project" value="TreeGrafter"/>
</dbReference>
<evidence type="ECO:0000256" key="4">
    <source>
        <dbReference type="ARBA" id="ARBA00022840"/>
    </source>
</evidence>
<feature type="domain" description="Protein kinase" evidence="7">
    <location>
        <begin position="43"/>
        <end position="331"/>
    </location>
</feature>
<keyword evidence="5" id="KW-0175">Coiled coil</keyword>
<dbReference type="GO" id="GO:0005524">
    <property type="term" value="F:ATP binding"/>
    <property type="evidence" value="ECO:0007669"/>
    <property type="project" value="UniProtKB-KW"/>
</dbReference>
<dbReference type="InterPro" id="IPR000719">
    <property type="entry name" value="Prot_kinase_dom"/>
</dbReference>
<keyword evidence="4" id="KW-0067">ATP-binding</keyword>
<dbReference type="PROSITE" id="PS50011">
    <property type="entry name" value="PROTEIN_KINASE_DOM"/>
    <property type="match status" value="1"/>
</dbReference>
<keyword evidence="3" id="KW-0418">Kinase</keyword>
<dbReference type="SUPFAM" id="SSF56112">
    <property type="entry name" value="Protein kinase-like (PK-like)"/>
    <property type="match status" value="1"/>
</dbReference>
<feature type="transmembrane region" description="Helical" evidence="6">
    <location>
        <begin position="331"/>
        <end position="349"/>
    </location>
</feature>
<proteinExistence type="predicted"/>
<dbReference type="KEGG" id="osu:NT6N_28360"/>
<dbReference type="InterPro" id="IPR011009">
    <property type="entry name" value="Kinase-like_dom_sf"/>
</dbReference>
<dbReference type="PANTHER" id="PTHR43289:SF6">
    <property type="entry name" value="SERINE_THREONINE-PROTEIN KINASE NEKL-3"/>
    <property type="match status" value="1"/>
</dbReference>
<dbReference type="Pfam" id="PF00069">
    <property type="entry name" value="Pkinase"/>
    <property type="match status" value="1"/>
</dbReference>
<protein>
    <recommendedName>
        <fullName evidence="7">Protein kinase domain-containing protein</fullName>
    </recommendedName>
</protein>
<dbReference type="EMBL" id="AP026866">
    <property type="protein sequence ID" value="BDS07796.1"/>
    <property type="molecule type" value="Genomic_DNA"/>
</dbReference>
<dbReference type="PANTHER" id="PTHR43289">
    <property type="entry name" value="MITOGEN-ACTIVATED PROTEIN KINASE KINASE KINASE 20-RELATED"/>
    <property type="match status" value="1"/>
</dbReference>
<feature type="coiled-coil region" evidence="5">
    <location>
        <begin position="364"/>
        <end position="391"/>
    </location>
</feature>
<sequence length="675" mass="77223">MSGSSIYSQLYEEAERKPLDLSGSPTEEICPLYHALERVTDRYELEDEIGVGGMKQVFRVYDVQTERHVAMARPKDDVVPARYDAFLREGHITSRLEHPNIIKLFDMGIDDSKRPYFTMEYKRGHSLRKILSQLKKEKNLEEYSLHRRLSIFLRICEAISYAHSRHVLHLDLKPENIQVGTFGEVQVCDWGLGEIERGGSEKHSSEALLDPDLYGDQLEPAIKGTPGYMAPEQDDPKSQKTKQTDIYALGCILYELATLLPPESRSNKPPRSKAITAIVNKACAKNPLDRYSQVEPMWEDVNRHLMGFSVGAERPGIGREIRLFYRRHKKMSLLTLFFTLFLTGVALYFTQKLRISYGKTELALEHTETALLSAEQERDRAEQSLDRYLKEKEYSSVLLENRGEDTIDSTTFLVNEIILKESLGLLAVQKAMEGLDKKLATDPPAGDRSWSLKAYLLFIMQDFDQAEKYYKIRVGDQGELRATIPEFAPLVRGDGLLPPDDFVRLMRRLTDAKNTSRTMLVEKMVIYDSLVRKSVSEKVRIIKGVLAISNPQWTNQVFKFDNKRKHLKIGGQGLKTLYRPKVPLVNPEVIPFCMLRILNVRSIEMNASQLRDLHQLRGMRLYELDLSDMPAKDLAPLATMDTLQVLKIRHGQYGQAQLESLQEQVTVKIVEQAGK</sequence>
<evidence type="ECO:0000256" key="5">
    <source>
        <dbReference type="SAM" id="Coils"/>
    </source>
</evidence>
<keyword evidence="6" id="KW-1133">Transmembrane helix</keyword>
<dbReference type="SMART" id="SM00220">
    <property type="entry name" value="S_TKc"/>
    <property type="match status" value="1"/>
</dbReference>
<evidence type="ECO:0000259" key="7">
    <source>
        <dbReference type="PROSITE" id="PS50011"/>
    </source>
</evidence>
<name>A0AAT9FP41_9BACT</name>
<gene>
    <name evidence="8" type="ORF">NT6N_28360</name>
</gene>
<dbReference type="Gene3D" id="1.10.510.10">
    <property type="entry name" value="Transferase(Phosphotransferase) domain 1"/>
    <property type="match status" value="1"/>
</dbReference>
<evidence type="ECO:0000256" key="2">
    <source>
        <dbReference type="ARBA" id="ARBA00022741"/>
    </source>
</evidence>
<accession>A0AAT9FP41</accession>
<evidence type="ECO:0000313" key="8">
    <source>
        <dbReference type="EMBL" id="BDS07796.1"/>
    </source>
</evidence>
<organism evidence="8">
    <name type="scientific">Oceaniferula spumae</name>
    <dbReference type="NCBI Taxonomy" id="2979115"/>
    <lineage>
        <taxon>Bacteria</taxon>
        <taxon>Pseudomonadati</taxon>
        <taxon>Verrucomicrobiota</taxon>
        <taxon>Verrucomicrobiia</taxon>
        <taxon>Verrucomicrobiales</taxon>
        <taxon>Verrucomicrobiaceae</taxon>
        <taxon>Oceaniferula</taxon>
    </lineage>
</organism>
<reference evidence="8" key="1">
    <citation type="submission" date="2024-07" db="EMBL/GenBank/DDBJ databases">
        <title>Complete genome sequence of Verrucomicrobiaceae bacterium NT6N.</title>
        <authorList>
            <person name="Huang C."/>
            <person name="Takami H."/>
            <person name="Hamasaki K."/>
        </authorList>
    </citation>
    <scope>NUCLEOTIDE SEQUENCE</scope>
    <source>
        <strain evidence="8">NT6N</strain>
    </source>
</reference>
<keyword evidence="6" id="KW-0812">Transmembrane</keyword>
<evidence type="ECO:0000256" key="6">
    <source>
        <dbReference type="SAM" id="Phobius"/>
    </source>
</evidence>
<dbReference type="CDD" id="cd14014">
    <property type="entry name" value="STKc_PknB_like"/>
    <property type="match status" value="1"/>
</dbReference>
<keyword evidence="6" id="KW-0472">Membrane</keyword>
<keyword evidence="2" id="KW-0547">Nucleotide-binding</keyword>
<dbReference type="AlphaFoldDB" id="A0AAT9FP41"/>
<evidence type="ECO:0000256" key="3">
    <source>
        <dbReference type="ARBA" id="ARBA00022777"/>
    </source>
</evidence>
<keyword evidence="1" id="KW-0808">Transferase</keyword>
<evidence type="ECO:0000256" key="1">
    <source>
        <dbReference type="ARBA" id="ARBA00022679"/>
    </source>
</evidence>